<evidence type="ECO:0000313" key="2">
    <source>
        <dbReference type="Proteomes" id="UP001060215"/>
    </source>
</evidence>
<sequence>MFIGKDSQGELVGYFELVIKMYPQGRMSYHFREMREGDYLIVKGPKAKRSCVKLDIYRKFSNALAGIVIASVAWIGYEWLAVISMDGLVWQMGGRFFRYQSTYDVLGLISDTPLASNVHFWVPSGFYQIRFFVQRPKDVFW</sequence>
<comment type="caution">
    <text evidence="1">The sequence shown here is derived from an EMBL/GenBank/DDBJ whole genome shotgun (WGS) entry which is preliminary data.</text>
</comment>
<protein>
    <submittedName>
        <fullName evidence="1">NADH--cytochrome b5 reductase 1</fullName>
    </submittedName>
</protein>
<gene>
    <name evidence="1" type="ORF">LOK49_LG06G02184</name>
</gene>
<name>A0ACC0H9E2_9ERIC</name>
<proteinExistence type="predicted"/>
<reference evidence="1 2" key="1">
    <citation type="journal article" date="2022" name="Plant J.">
        <title>Chromosome-level genome of Camellia lanceoleosa provides a valuable resource for understanding genome evolution and self-incompatibility.</title>
        <authorList>
            <person name="Gong W."/>
            <person name="Xiao S."/>
            <person name="Wang L."/>
            <person name="Liao Z."/>
            <person name="Chang Y."/>
            <person name="Mo W."/>
            <person name="Hu G."/>
            <person name="Li W."/>
            <person name="Zhao G."/>
            <person name="Zhu H."/>
            <person name="Hu X."/>
            <person name="Ji K."/>
            <person name="Xiang X."/>
            <person name="Song Q."/>
            <person name="Yuan D."/>
            <person name="Jin S."/>
            <person name="Zhang L."/>
        </authorList>
    </citation>
    <scope>NUCLEOTIDE SEQUENCE [LARGE SCALE GENOMIC DNA]</scope>
    <source>
        <strain evidence="1">SQ_2022a</strain>
    </source>
</reference>
<dbReference type="Proteomes" id="UP001060215">
    <property type="component" value="Chromosome 5"/>
</dbReference>
<accession>A0ACC0H9E2</accession>
<dbReference type="EMBL" id="CM045762">
    <property type="protein sequence ID" value="KAI8009706.1"/>
    <property type="molecule type" value="Genomic_DNA"/>
</dbReference>
<organism evidence="1 2">
    <name type="scientific">Camellia lanceoleosa</name>
    <dbReference type="NCBI Taxonomy" id="1840588"/>
    <lineage>
        <taxon>Eukaryota</taxon>
        <taxon>Viridiplantae</taxon>
        <taxon>Streptophyta</taxon>
        <taxon>Embryophyta</taxon>
        <taxon>Tracheophyta</taxon>
        <taxon>Spermatophyta</taxon>
        <taxon>Magnoliopsida</taxon>
        <taxon>eudicotyledons</taxon>
        <taxon>Gunneridae</taxon>
        <taxon>Pentapetalae</taxon>
        <taxon>asterids</taxon>
        <taxon>Ericales</taxon>
        <taxon>Theaceae</taxon>
        <taxon>Camellia</taxon>
    </lineage>
</organism>
<evidence type="ECO:0000313" key="1">
    <source>
        <dbReference type="EMBL" id="KAI8009706.1"/>
    </source>
</evidence>
<keyword evidence="2" id="KW-1185">Reference proteome</keyword>